<dbReference type="eggNOG" id="COG3064">
    <property type="taxonomic scope" value="Bacteria"/>
</dbReference>
<comment type="caution">
    <text evidence="1">The sequence shown here is derived from an EMBL/GenBank/DDBJ whole genome shotgun (WGS) entry which is preliminary data.</text>
</comment>
<gene>
    <name evidence="1" type="ORF">HMPREF0077_0856</name>
</gene>
<dbReference type="EMBL" id="ACGC01000047">
    <property type="protein sequence ID" value="EEI83070.1"/>
    <property type="molecule type" value="Genomic_DNA"/>
</dbReference>
<organism evidence="1 2">
    <name type="scientific">Anaerococcus tetradius ATCC 35098</name>
    <dbReference type="NCBI Taxonomy" id="525255"/>
    <lineage>
        <taxon>Bacteria</taxon>
        <taxon>Bacillati</taxon>
        <taxon>Bacillota</taxon>
        <taxon>Tissierellia</taxon>
        <taxon>Tissierellales</taxon>
        <taxon>Peptoniphilaceae</taxon>
        <taxon>Anaerococcus</taxon>
    </lineage>
</organism>
<name>C2CH96_9FIRM</name>
<reference evidence="1 2" key="1">
    <citation type="submission" date="2009-01" db="EMBL/GenBank/DDBJ databases">
        <authorList>
            <person name="Qin X."/>
            <person name="Bachman B."/>
            <person name="Battles P."/>
            <person name="Bell A."/>
            <person name="Bess C."/>
            <person name="Bickham C."/>
            <person name="Chaboub L."/>
            <person name="Chen D."/>
            <person name="Coyle M."/>
            <person name="Deiros D.R."/>
            <person name="Dinh H."/>
            <person name="Forbes L."/>
            <person name="Fowler G."/>
            <person name="Francisco L."/>
            <person name="Fu Q."/>
            <person name="Gubbala S."/>
            <person name="Hale W."/>
            <person name="Han Y."/>
            <person name="Hemphill L."/>
            <person name="Highlander S.K."/>
            <person name="Hirani K."/>
            <person name="Hogues M."/>
            <person name="Jackson L."/>
            <person name="Jakkamsetti A."/>
            <person name="Javaid M."/>
            <person name="Jiang H."/>
            <person name="Korchina V."/>
            <person name="Kovar C."/>
            <person name="Lara F."/>
            <person name="Lee S."/>
            <person name="Mata R."/>
            <person name="Mathew T."/>
            <person name="Moen C."/>
            <person name="Morales K."/>
            <person name="Munidasa M."/>
            <person name="Nazareth L."/>
            <person name="Ngo R."/>
            <person name="Nguyen L."/>
            <person name="Okwuonu G."/>
            <person name="Ongeri F."/>
            <person name="Patil S."/>
            <person name="Petrosino J."/>
            <person name="Pham C."/>
            <person name="Pham P."/>
            <person name="Pu L.-L."/>
            <person name="Puazo M."/>
            <person name="Raj R."/>
            <person name="Reid J."/>
            <person name="Rouhana J."/>
            <person name="Saada N."/>
            <person name="Shang Y."/>
            <person name="Simmons D."/>
            <person name="Thornton R."/>
            <person name="Warren J."/>
            <person name="Weissenberger G."/>
            <person name="Zhang J."/>
            <person name="Zhang L."/>
            <person name="Zhou C."/>
            <person name="Zhu D."/>
            <person name="Muzny D."/>
            <person name="Worley K."/>
            <person name="Gibbs R."/>
        </authorList>
    </citation>
    <scope>NUCLEOTIDE SEQUENCE [LARGE SCALE GENOMIC DNA]</scope>
    <source>
        <strain evidence="1 2">ATCC 35098</strain>
    </source>
</reference>
<dbReference type="Proteomes" id="UP000003744">
    <property type="component" value="Unassembled WGS sequence"/>
</dbReference>
<accession>C2CH96</accession>
<dbReference type="AlphaFoldDB" id="C2CH96"/>
<proteinExistence type="predicted"/>
<protein>
    <submittedName>
        <fullName evidence="1">Uncharacterized protein</fullName>
    </submittedName>
</protein>
<feature type="non-terminal residue" evidence="1">
    <location>
        <position position="51"/>
    </location>
</feature>
<evidence type="ECO:0000313" key="2">
    <source>
        <dbReference type="Proteomes" id="UP000003744"/>
    </source>
</evidence>
<dbReference type="HOGENOM" id="CLU_3110689_0_0_9"/>
<sequence>MKRRIREFMVKLFSLTLAITMCIPTNVYAISMAKKPKQMPTSIRIADSGEK</sequence>
<evidence type="ECO:0000313" key="1">
    <source>
        <dbReference type="EMBL" id="EEI83070.1"/>
    </source>
</evidence>